<comment type="subcellular location">
    <subcellularLocation>
        <location evidence="1">Cell membrane</location>
        <topology evidence="1">Multi-pass membrane protein</topology>
    </subcellularLocation>
</comment>
<keyword evidence="5" id="KW-0472">Membrane</keyword>
<name>A0A1V0PG89_LACLC</name>
<proteinExistence type="predicted"/>
<dbReference type="EMBL" id="CP015899">
    <property type="protein sequence ID" value="ARE28209.1"/>
    <property type="molecule type" value="Genomic_DNA"/>
</dbReference>
<keyword evidence="3" id="KW-0812">Transmembrane</keyword>
<gene>
    <name evidence="6" type="ORF">LLJM1_0827</name>
</gene>
<dbReference type="GO" id="GO:0042910">
    <property type="term" value="F:xenobiotic transmembrane transporter activity"/>
    <property type="evidence" value="ECO:0007669"/>
    <property type="project" value="InterPro"/>
</dbReference>
<dbReference type="InterPro" id="IPR002528">
    <property type="entry name" value="MATE_fam"/>
</dbReference>
<dbReference type="Pfam" id="PF01554">
    <property type="entry name" value="MatE"/>
    <property type="match status" value="1"/>
</dbReference>
<dbReference type="PANTHER" id="PTHR43823:SF3">
    <property type="entry name" value="MULTIDRUG EXPORT PROTEIN MEPA"/>
    <property type="match status" value="1"/>
</dbReference>
<keyword evidence="4" id="KW-1133">Transmembrane helix</keyword>
<reference evidence="6 7" key="1">
    <citation type="journal article" date="2017" name="BMC Genomics">
        <title>Comparative and functional genomics of the Lactococcus lactis taxon; insights into evolution and niche adaptation.</title>
        <authorList>
            <person name="Kelleher P."/>
            <person name="Bottacini F."/>
            <person name="Mahony J."/>
            <person name="Kilcawley K.N."/>
            <person name="van Sinderen D."/>
        </authorList>
    </citation>
    <scope>NUCLEOTIDE SEQUENCE [LARGE SCALE GENOMIC DNA]</scope>
    <source>
        <strain evidence="6 7">JM1</strain>
    </source>
</reference>
<dbReference type="GO" id="GO:0015297">
    <property type="term" value="F:antiporter activity"/>
    <property type="evidence" value="ECO:0007669"/>
    <property type="project" value="InterPro"/>
</dbReference>
<accession>A0A1V0PG89</accession>
<dbReference type="Proteomes" id="UP000191806">
    <property type="component" value="Chromosome"/>
</dbReference>
<dbReference type="PANTHER" id="PTHR43823">
    <property type="entry name" value="SPORULATION PROTEIN YKVU"/>
    <property type="match status" value="1"/>
</dbReference>
<sequence length="304" mass="33125">MSKKSNSYYLKEAPIRKAIAHLSIPMMIGISATTIYNLINTYFIGLVHDTNMMSTITLGLTITIVFMAIGNLFGVGGGTFITRLLGSGDKEKGKQIAGYSFYMSLTIGLLIGLVSLFFLSPIAHLLGADAATLTYTKEYAAVLLGGGFSMILNYGLEQLVRAEGASKESMYGMFVGVATSIVLDALFILVLNLHVIGAGLSMVIANLASTAYYVWFLENKSESLKGFLKHFKISLKDQFEIYKIGIAEVFKSAFMIVTTLLLNRFSVEYGDNVLASFGIALRNYSTALIFDHGTLFRGYSSLCL</sequence>
<evidence type="ECO:0000256" key="2">
    <source>
        <dbReference type="ARBA" id="ARBA00022475"/>
    </source>
</evidence>
<evidence type="ECO:0000313" key="6">
    <source>
        <dbReference type="EMBL" id="ARE28209.1"/>
    </source>
</evidence>
<evidence type="ECO:0000256" key="4">
    <source>
        <dbReference type="ARBA" id="ARBA00022989"/>
    </source>
</evidence>
<evidence type="ECO:0000256" key="1">
    <source>
        <dbReference type="ARBA" id="ARBA00004651"/>
    </source>
</evidence>
<dbReference type="GO" id="GO:0005886">
    <property type="term" value="C:plasma membrane"/>
    <property type="evidence" value="ECO:0007669"/>
    <property type="project" value="UniProtKB-SubCell"/>
</dbReference>
<organism evidence="6 7">
    <name type="scientific">Lactococcus lactis subsp. cremoris</name>
    <name type="common">Streptococcus cremoris</name>
    <dbReference type="NCBI Taxonomy" id="1359"/>
    <lineage>
        <taxon>Bacteria</taxon>
        <taxon>Bacillati</taxon>
        <taxon>Bacillota</taxon>
        <taxon>Bacilli</taxon>
        <taxon>Lactobacillales</taxon>
        <taxon>Streptococcaceae</taxon>
        <taxon>Lactococcus</taxon>
    </lineage>
</organism>
<evidence type="ECO:0000313" key="7">
    <source>
        <dbReference type="Proteomes" id="UP000191806"/>
    </source>
</evidence>
<evidence type="ECO:0000256" key="5">
    <source>
        <dbReference type="ARBA" id="ARBA00023136"/>
    </source>
</evidence>
<dbReference type="InterPro" id="IPR051327">
    <property type="entry name" value="MATE_MepA_subfamily"/>
</dbReference>
<evidence type="ECO:0000256" key="3">
    <source>
        <dbReference type="ARBA" id="ARBA00022692"/>
    </source>
</evidence>
<dbReference type="AlphaFoldDB" id="A0A1V0PG89"/>
<protein>
    <submittedName>
        <fullName evidence="6">Na+-driven multidrug efflux pump</fullName>
    </submittedName>
</protein>
<keyword evidence="2" id="KW-1003">Cell membrane</keyword>